<sequence length="100" mass="10618">MWLSSGQVHGLVAGVLGVKPATAEDPCVEEAAARSICRGSNISQSAGIAEEVSVHFFEAEPGNNNSRREDDKPDEESGKANVRIWSVVVGLKKPALMKIS</sequence>
<comment type="caution">
    <text evidence="2">The sequence shown here is derived from an EMBL/GenBank/DDBJ whole genome shotgun (WGS) entry which is preliminary data.</text>
</comment>
<evidence type="ECO:0000313" key="2">
    <source>
        <dbReference type="EMBL" id="GFY25401.1"/>
    </source>
</evidence>
<evidence type="ECO:0000256" key="1">
    <source>
        <dbReference type="SAM" id="MobiDB-lite"/>
    </source>
</evidence>
<keyword evidence="3" id="KW-1185">Reference proteome</keyword>
<proteinExistence type="predicted"/>
<feature type="region of interest" description="Disordered" evidence="1">
    <location>
        <begin position="58"/>
        <end position="79"/>
    </location>
</feature>
<gene>
    <name evidence="2" type="ORF">TNCV_2485211</name>
</gene>
<organism evidence="2 3">
    <name type="scientific">Trichonephila clavipes</name>
    <name type="common">Golden silk orbweaver</name>
    <name type="synonym">Nephila clavipes</name>
    <dbReference type="NCBI Taxonomy" id="2585209"/>
    <lineage>
        <taxon>Eukaryota</taxon>
        <taxon>Metazoa</taxon>
        <taxon>Ecdysozoa</taxon>
        <taxon>Arthropoda</taxon>
        <taxon>Chelicerata</taxon>
        <taxon>Arachnida</taxon>
        <taxon>Araneae</taxon>
        <taxon>Araneomorphae</taxon>
        <taxon>Entelegynae</taxon>
        <taxon>Araneoidea</taxon>
        <taxon>Nephilidae</taxon>
        <taxon>Trichonephila</taxon>
    </lineage>
</organism>
<dbReference type="AlphaFoldDB" id="A0A8X6VZW5"/>
<dbReference type="Proteomes" id="UP000887159">
    <property type="component" value="Unassembled WGS sequence"/>
</dbReference>
<reference evidence="2" key="1">
    <citation type="submission" date="2020-08" db="EMBL/GenBank/DDBJ databases">
        <title>Multicomponent nature underlies the extraordinary mechanical properties of spider dragline silk.</title>
        <authorList>
            <person name="Kono N."/>
            <person name="Nakamura H."/>
            <person name="Mori M."/>
            <person name="Yoshida Y."/>
            <person name="Ohtoshi R."/>
            <person name="Malay A.D."/>
            <person name="Moran D.A.P."/>
            <person name="Tomita M."/>
            <person name="Numata K."/>
            <person name="Arakawa K."/>
        </authorList>
    </citation>
    <scope>NUCLEOTIDE SEQUENCE</scope>
</reference>
<evidence type="ECO:0000313" key="3">
    <source>
        <dbReference type="Proteomes" id="UP000887159"/>
    </source>
</evidence>
<dbReference type="EMBL" id="BMAU01021371">
    <property type="protein sequence ID" value="GFY25401.1"/>
    <property type="molecule type" value="Genomic_DNA"/>
</dbReference>
<accession>A0A8X6VZW5</accession>
<feature type="compositionally biased region" description="Basic and acidic residues" evidence="1">
    <location>
        <begin position="66"/>
        <end position="78"/>
    </location>
</feature>
<protein>
    <submittedName>
        <fullName evidence="2">Uncharacterized protein</fullName>
    </submittedName>
</protein>
<name>A0A8X6VZW5_TRICX</name>